<dbReference type="EMBL" id="MNQH01000025">
    <property type="protein sequence ID" value="OKY94669.1"/>
    <property type="molecule type" value="Genomic_DNA"/>
</dbReference>
<dbReference type="AlphaFoldDB" id="A0A1Q6F6Z1"/>
<protein>
    <submittedName>
        <fullName evidence="4">DNA-binding response regulator</fullName>
    </submittedName>
</protein>
<dbReference type="PANTHER" id="PTHR37299">
    <property type="entry name" value="TRANSCRIPTIONAL REGULATOR-RELATED"/>
    <property type="match status" value="1"/>
</dbReference>
<dbReference type="Pfam" id="PF00072">
    <property type="entry name" value="Response_reg"/>
    <property type="match status" value="1"/>
</dbReference>
<keyword evidence="4" id="KW-0238">DNA-binding</keyword>
<dbReference type="GO" id="GO:0000156">
    <property type="term" value="F:phosphorelay response regulator activity"/>
    <property type="evidence" value="ECO:0007669"/>
    <property type="project" value="InterPro"/>
</dbReference>
<dbReference type="GO" id="GO:0003677">
    <property type="term" value="F:DNA binding"/>
    <property type="evidence" value="ECO:0007669"/>
    <property type="project" value="UniProtKB-KW"/>
</dbReference>
<dbReference type="Pfam" id="PF04397">
    <property type="entry name" value="LytTR"/>
    <property type="match status" value="1"/>
</dbReference>
<evidence type="ECO:0000313" key="4">
    <source>
        <dbReference type="EMBL" id="OKY94669.1"/>
    </source>
</evidence>
<dbReference type="PANTHER" id="PTHR37299:SF1">
    <property type="entry name" value="STAGE 0 SPORULATION PROTEIN A HOMOLOG"/>
    <property type="match status" value="1"/>
</dbReference>
<proteinExistence type="predicted"/>
<dbReference type="RefSeq" id="WP_278339205.1">
    <property type="nucleotide sequence ID" value="NZ_BAAFLA010000012.1"/>
</dbReference>
<dbReference type="PROSITE" id="PS50110">
    <property type="entry name" value="RESPONSE_REGULATORY"/>
    <property type="match status" value="1"/>
</dbReference>
<dbReference type="InterPro" id="IPR007492">
    <property type="entry name" value="LytTR_DNA-bd_dom"/>
</dbReference>
<evidence type="ECO:0000259" key="2">
    <source>
        <dbReference type="PROSITE" id="PS50110"/>
    </source>
</evidence>
<dbReference type="SMART" id="SM00448">
    <property type="entry name" value="REC"/>
    <property type="match status" value="1"/>
</dbReference>
<dbReference type="InterPro" id="IPR046947">
    <property type="entry name" value="LytR-like"/>
</dbReference>
<evidence type="ECO:0000313" key="5">
    <source>
        <dbReference type="Proteomes" id="UP000187417"/>
    </source>
</evidence>
<gene>
    <name evidence="4" type="ORF">BHV66_04790</name>
</gene>
<keyword evidence="1" id="KW-0597">Phosphoprotein</keyword>
<sequence>MKLTCAIIDDEPLAVELLESYVRKTPFLELKGAYNGGITALEALKTEPVDLLFCDIQMPELSGMELSRMLPTRTRVVFTTAFDRYAVEGFRVGAVDYLLKPISYADFLTAANKAFEWFELKRRSVGKPSPAGAGPESIFVKTEYRLRQIELDKILYIEGLKDYVKIYVEDEPRPVLSLASLKSLEEQLPAERFVRVHRSNIVQPSKIRIIERGRIVFGKTYIPVSDGYKEAFYAFLEARSLMPKSDK</sequence>
<dbReference type="InterPro" id="IPR011006">
    <property type="entry name" value="CheY-like_superfamily"/>
</dbReference>
<evidence type="ECO:0000256" key="1">
    <source>
        <dbReference type="PROSITE-ProRule" id="PRU00169"/>
    </source>
</evidence>
<dbReference type="InterPro" id="IPR001789">
    <property type="entry name" value="Sig_transdc_resp-reg_receiver"/>
</dbReference>
<feature type="modified residue" description="4-aspartylphosphate" evidence="1">
    <location>
        <position position="55"/>
    </location>
</feature>
<organism evidence="4 5">
    <name type="scientific">Alistipes putredinis</name>
    <dbReference type="NCBI Taxonomy" id="28117"/>
    <lineage>
        <taxon>Bacteria</taxon>
        <taxon>Pseudomonadati</taxon>
        <taxon>Bacteroidota</taxon>
        <taxon>Bacteroidia</taxon>
        <taxon>Bacteroidales</taxon>
        <taxon>Rikenellaceae</taxon>
        <taxon>Alistipes</taxon>
    </lineage>
</organism>
<reference evidence="4 5" key="1">
    <citation type="journal article" date="2016" name="Nat. Biotechnol.">
        <title>Measurement of bacterial replication rates in microbial communities.</title>
        <authorList>
            <person name="Brown C.T."/>
            <person name="Olm M.R."/>
            <person name="Thomas B.C."/>
            <person name="Banfield J.F."/>
        </authorList>
    </citation>
    <scope>NUCLEOTIDE SEQUENCE [LARGE SCALE GENOMIC DNA]</scope>
    <source>
        <strain evidence="4">CAG:67_53_122</strain>
    </source>
</reference>
<dbReference type="FunFam" id="2.40.50.1020:FF:000004">
    <property type="entry name" value="DNA-binding response regulator"/>
    <property type="match status" value="1"/>
</dbReference>
<dbReference type="Proteomes" id="UP000187417">
    <property type="component" value="Unassembled WGS sequence"/>
</dbReference>
<name>A0A1Q6F6Z1_9BACT</name>
<comment type="caution">
    <text evidence="4">The sequence shown here is derived from an EMBL/GenBank/DDBJ whole genome shotgun (WGS) entry which is preliminary data.</text>
</comment>
<dbReference type="PROSITE" id="PS50930">
    <property type="entry name" value="HTH_LYTTR"/>
    <property type="match status" value="1"/>
</dbReference>
<dbReference type="Gene3D" id="2.40.50.1020">
    <property type="entry name" value="LytTr DNA-binding domain"/>
    <property type="match status" value="1"/>
</dbReference>
<feature type="domain" description="Response regulatory" evidence="2">
    <location>
        <begin position="4"/>
        <end position="115"/>
    </location>
</feature>
<dbReference type="STRING" id="28117.BHV66_04790"/>
<feature type="domain" description="HTH LytTR-type" evidence="3">
    <location>
        <begin position="138"/>
        <end position="212"/>
    </location>
</feature>
<dbReference type="Gene3D" id="3.40.50.2300">
    <property type="match status" value="1"/>
</dbReference>
<dbReference type="SUPFAM" id="SSF52172">
    <property type="entry name" value="CheY-like"/>
    <property type="match status" value="1"/>
</dbReference>
<accession>A0A1Q6F6Z1</accession>
<dbReference type="SMART" id="SM00850">
    <property type="entry name" value="LytTR"/>
    <property type="match status" value="1"/>
</dbReference>
<evidence type="ECO:0000259" key="3">
    <source>
        <dbReference type="PROSITE" id="PS50930"/>
    </source>
</evidence>